<evidence type="ECO:0000313" key="2">
    <source>
        <dbReference type="Proteomes" id="UP000785679"/>
    </source>
</evidence>
<organism evidence="1 2">
    <name type="scientific">Halteria grandinella</name>
    <dbReference type="NCBI Taxonomy" id="5974"/>
    <lineage>
        <taxon>Eukaryota</taxon>
        <taxon>Sar</taxon>
        <taxon>Alveolata</taxon>
        <taxon>Ciliophora</taxon>
        <taxon>Intramacronucleata</taxon>
        <taxon>Spirotrichea</taxon>
        <taxon>Stichotrichia</taxon>
        <taxon>Sporadotrichida</taxon>
        <taxon>Halteriidae</taxon>
        <taxon>Halteria</taxon>
    </lineage>
</organism>
<reference evidence="1" key="1">
    <citation type="submission" date="2019-06" db="EMBL/GenBank/DDBJ databases">
        <authorList>
            <person name="Zheng W."/>
        </authorList>
    </citation>
    <scope>NUCLEOTIDE SEQUENCE</scope>
    <source>
        <strain evidence="1">QDHG01</strain>
    </source>
</reference>
<dbReference type="AlphaFoldDB" id="A0A8J8P4G8"/>
<evidence type="ECO:0000313" key="1">
    <source>
        <dbReference type="EMBL" id="TNV85875.1"/>
    </source>
</evidence>
<dbReference type="Proteomes" id="UP000785679">
    <property type="component" value="Unassembled WGS sequence"/>
</dbReference>
<sequence length="169" mass="19251">MDLSLRLNGCIDIVLALSAEFAEGGEEVTQEEHEVDGYLEAAEENERVADLFSEPIALFLSGDIIRFFHADQCYQVKRGYVYVELIKELKEIHFVSFKGQYLQQVDQGAKARLIVDDNLQGWIIFKEHHTQGKEQSPQHHHNIVDQSSPSLGNIKALIQRSVSLIDLRM</sequence>
<accession>A0A8J8P4G8</accession>
<comment type="caution">
    <text evidence="1">The sequence shown here is derived from an EMBL/GenBank/DDBJ whole genome shotgun (WGS) entry which is preliminary data.</text>
</comment>
<keyword evidence="2" id="KW-1185">Reference proteome</keyword>
<protein>
    <submittedName>
        <fullName evidence="1">Uncharacterized protein</fullName>
    </submittedName>
</protein>
<name>A0A8J8P4G8_HALGN</name>
<proteinExistence type="predicted"/>
<dbReference type="EMBL" id="RRYP01001495">
    <property type="protein sequence ID" value="TNV85875.1"/>
    <property type="molecule type" value="Genomic_DNA"/>
</dbReference>
<gene>
    <name evidence="1" type="ORF">FGO68_gene7099</name>
</gene>